<evidence type="ECO:0000313" key="7">
    <source>
        <dbReference type="Proteomes" id="UP000050874"/>
    </source>
</evidence>
<dbReference type="PANTHER" id="PTHR10543">
    <property type="entry name" value="BETA-CAROTENE DIOXYGENASE"/>
    <property type="match status" value="1"/>
</dbReference>
<dbReference type="InterPro" id="IPR004294">
    <property type="entry name" value="Carotenoid_Oase"/>
</dbReference>
<dbReference type="EMBL" id="LIAV01000004">
    <property type="protein sequence ID" value="KRO41378.1"/>
    <property type="molecule type" value="Genomic_DNA"/>
</dbReference>
<dbReference type="AlphaFoldDB" id="A0A0R2PWQ6"/>
<dbReference type="GO" id="GO:0010436">
    <property type="term" value="F:carotenoid dioxygenase activity"/>
    <property type="evidence" value="ECO:0007669"/>
    <property type="project" value="TreeGrafter"/>
</dbReference>
<evidence type="ECO:0000256" key="5">
    <source>
        <dbReference type="PIRSR" id="PIRSR604294-1"/>
    </source>
</evidence>
<dbReference type="PANTHER" id="PTHR10543:SF89">
    <property type="entry name" value="CAROTENOID 9,10(9',10')-CLEAVAGE DIOXYGENASE 1"/>
    <property type="match status" value="1"/>
</dbReference>
<feature type="binding site" evidence="5">
    <location>
        <position position="474"/>
    </location>
    <ligand>
        <name>Fe cation</name>
        <dbReference type="ChEBI" id="CHEBI:24875"/>
        <note>catalytic</note>
    </ligand>
</feature>
<evidence type="ECO:0000256" key="4">
    <source>
        <dbReference type="ARBA" id="ARBA00023004"/>
    </source>
</evidence>
<comment type="cofactor">
    <cofactor evidence="5">
        <name>Fe(2+)</name>
        <dbReference type="ChEBI" id="CHEBI:29033"/>
    </cofactor>
    <text evidence="5">Binds 1 Fe(2+) ion per subunit.</text>
</comment>
<evidence type="ECO:0000256" key="3">
    <source>
        <dbReference type="ARBA" id="ARBA00023002"/>
    </source>
</evidence>
<protein>
    <submittedName>
        <fullName evidence="6">Apocarotenoid-15,15'-oxygenase</fullName>
    </submittedName>
</protein>
<dbReference type="Proteomes" id="UP000050874">
    <property type="component" value="Unassembled WGS sequence"/>
</dbReference>
<evidence type="ECO:0000256" key="2">
    <source>
        <dbReference type="ARBA" id="ARBA00022723"/>
    </source>
</evidence>
<comment type="similarity">
    <text evidence="1">Belongs to the carotenoid oxygenase family.</text>
</comment>
<evidence type="ECO:0000256" key="1">
    <source>
        <dbReference type="ARBA" id="ARBA00006787"/>
    </source>
</evidence>
<dbReference type="GO" id="GO:0016121">
    <property type="term" value="P:carotene catabolic process"/>
    <property type="evidence" value="ECO:0007669"/>
    <property type="project" value="TreeGrafter"/>
</dbReference>
<keyword evidence="4 5" id="KW-0408">Iron</keyword>
<feature type="binding site" evidence="5">
    <location>
        <position position="227"/>
    </location>
    <ligand>
        <name>Fe cation</name>
        <dbReference type="ChEBI" id="CHEBI:24875"/>
        <note>catalytic</note>
    </ligand>
</feature>
<comment type="caution">
    <text evidence="6">The sequence shown here is derived from an EMBL/GenBank/DDBJ whole genome shotgun (WGS) entry which is preliminary data.</text>
</comment>
<accession>A0A0R2PWQ6</accession>
<name>A0A0R2PWQ6_9GAMM</name>
<gene>
    <name evidence="6" type="ORF">ABR63_04750</name>
</gene>
<feature type="binding site" evidence="5">
    <location>
        <position position="179"/>
    </location>
    <ligand>
        <name>Fe cation</name>
        <dbReference type="ChEBI" id="CHEBI:24875"/>
        <note>catalytic</note>
    </ligand>
</feature>
<keyword evidence="2 5" id="KW-0479">Metal-binding</keyword>
<dbReference type="Pfam" id="PF03055">
    <property type="entry name" value="RPE65"/>
    <property type="match status" value="1"/>
</dbReference>
<keyword evidence="3" id="KW-0560">Oxidoreductase</keyword>
<feature type="binding site" evidence="5">
    <location>
        <position position="290"/>
    </location>
    <ligand>
        <name>Fe cation</name>
        <dbReference type="ChEBI" id="CHEBI:24875"/>
        <note>catalytic</note>
    </ligand>
</feature>
<organism evidence="6 7">
    <name type="scientific">SAR86 cluster bacterium BACL1 MAG-120920-bin57</name>
    <dbReference type="NCBI Taxonomy" id="1655571"/>
    <lineage>
        <taxon>Bacteria</taxon>
        <taxon>Pseudomonadati</taxon>
        <taxon>Pseudomonadota</taxon>
        <taxon>Gammaproteobacteria</taxon>
        <taxon>SAR86 cluster</taxon>
    </lineage>
</organism>
<proteinExistence type="inferred from homology"/>
<dbReference type="GO" id="GO:0046872">
    <property type="term" value="F:metal ion binding"/>
    <property type="evidence" value="ECO:0007669"/>
    <property type="project" value="UniProtKB-KW"/>
</dbReference>
<reference evidence="7" key="1">
    <citation type="submission" date="2015-10" db="EMBL/GenBank/DDBJ databases">
        <title>Metagenome-Assembled Genomes uncover a global brackish microbiome.</title>
        <authorList>
            <person name="Hugerth L.W."/>
            <person name="Larsson J."/>
            <person name="Alneberg J."/>
            <person name="Lindh M.V."/>
            <person name="Legrand C."/>
            <person name="Pinhassi J."/>
            <person name="Andersson A."/>
        </authorList>
    </citation>
    <scope>NUCLEOTIDE SEQUENCE [LARGE SCALE GENOMIC DNA]</scope>
</reference>
<sequence length="485" mass="55170">MEIKKTNTITSSIKTNDHPYLKDAWIPNYDEYEVTDLEALGGVPEDIEGAYFRNTENQVHEPIGRFHPFDGDGMVHSINFDNGKANYVNKFVRTEGFLVEQEMGKSMWAGLMEKPSASSLPGWGAQGGIKDSSSTDITIHGGAPLSTFYQCGEGYQLNPFTLDTEKKLSWVPSGGLSAHPKVDLATGELLFFNYSKQAPYLHYGVVDKYQNLKHFIPVELPGPRLPHDMAFSKNYSILNDLPLFWDQEMLKKGVHATRLHDLPSRFAIIPRYGNPEDIKWFEADPTYVLHWNNAYEVGDELILEGYFQEHPWPENYIDAPPGLERMMAFLDFSLLKPRLHRWKFNLKTGVTTEEDICNETIEFGVINQHVAGIEHRYTYSMIPTKGHFTFDGITKHDHQNNSISKYIFPEHIFISEVSFAPRTNSIDEDDGYLVTINNNVKDKSSSCLLFDAKNIEQGPVCEIPLPHQICSGTHATWAQKSDLRK</sequence>
<evidence type="ECO:0000313" key="6">
    <source>
        <dbReference type="EMBL" id="KRO41378.1"/>
    </source>
</evidence>